<dbReference type="OrthoDB" id="414243at2759"/>
<proteinExistence type="predicted"/>
<dbReference type="SUPFAM" id="SSF47616">
    <property type="entry name" value="GST C-terminal domain-like"/>
    <property type="match status" value="1"/>
</dbReference>
<dbReference type="InterPro" id="IPR036282">
    <property type="entry name" value="Glutathione-S-Trfase_C_sf"/>
</dbReference>
<name>A0A835XTP8_9CHLO</name>
<comment type="caution">
    <text evidence="3">The sequence shown here is derived from an EMBL/GenBank/DDBJ whole genome shotgun (WGS) entry which is preliminary data.</text>
</comment>
<evidence type="ECO:0000259" key="2">
    <source>
        <dbReference type="PROSITE" id="PS50405"/>
    </source>
</evidence>
<sequence>MATPAYKLHYFAGPGRAEAARLLFAIGNVPFEDVHYTYETLAAFKPKAPFGQVPVLELADGKMLAQSGAIDRYVAKLAGLYPEDPLDAARADMVAFHMVDFMDLFMPTWSMAPEERAKARQAILEGKGKDKLLSLSKIIEEAEAAGGWVAGGKMSYADVIVYVYLSGIVSKRMEGVPPNLLDSYPVLKAFRNKVAKLPPVLAFYTQHAGEDRASFRPDDE</sequence>
<dbReference type="PANTHER" id="PTHR11571:SF150">
    <property type="entry name" value="GLUTATHIONE S-TRANSFERASE"/>
    <property type="match status" value="1"/>
</dbReference>
<evidence type="ECO:0000259" key="1">
    <source>
        <dbReference type="PROSITE" id="PS50404"/>
    </source>
</evidence>
<dbReference type="InterPro" id="IPR010987">
    <property type="entry name" value="Glutathione-S-Trfase_C-like"/>
</dbReference>
<dbReference type="CDD" id="cd03039">
    <property type="entry name" value="GST_N_Sigma_like"/>
    <property type="match status" value="1"/>
</dbReference>
<dbReference type="InterPro" id="IPR036249">
    <property type="entry name" value="Thioredoxin-like_sf"/>
</dbReference>
<dbReference type="Pfam" id="PF14497">
    <property type="entry name" value="GST_C_3"/>
    <property type="match status" value="1"/>
</dbReference>
<feature type="domain" description="GST N-terminal" evidence="1">
    <location>
        <begin position="4"/>
        <end position="82"/>
    </location>
</feature>
<reference evidence="3" key="1">
    <citation type="journal article" date="2020" name="bioRxiv">
        <title>Comparative genomics of Chlamydomonas.</title>
        <authorList>
            <person name="Craig R.J."/>
            <person name="Hasan A.R."/>
            <person name="Ness R.W."/>
            <person name="Keightley P.D."/>
        </authorList>
    </citation>
    <scope>NUCLEOTIDE SEQUENCE</scope>
    <source>
        <strain evidence="3">CCAP 11/70</strain>
    </source>
</reference>
<dbReference type="CDD" id="cd03192">
    <property type="entry name" value="GST_C_Sigma_like"/>
    <property type="match status" value="1"/>
</dbReference>
<dbReference type="PROSITE" id="PS50404">
    <property type="entry name" value="GST_NTER"/>
    <property type="match status" value="1"/>
</dbReference>
<dbReference type="AlphaFoldDB" id="A0A835XTP8"/>
<feature type="domain" description="GST C-terminal" evidence="2">
    <location>
        <begin position="84"/>
        <end position="220"/>
    </location>
</feature>
<keyword evidence="4" id="KW-1185">Reference proteome</keyword>
<dbReference type="SFLD" id="SFLDS00019">
    <property type="entry name" value="Glutathione_Transferase_(cytos"/>
    <property type="match status" value="1"/>
</dbReference>
<accession>A0A835XTP8</accession>
<evidence type="ECO:0000313" key="4">
    <source>
        <dbReference type="Proteomes" id="UP000612055"/>
    </source>
</evidence>
<dbReference type="InterPro" id="IPR040079">
    <property type="entry name" value="Glutathione_S-Trfase"/>
</dbReference>
<dbReference type="InterPro" id="IPR004046">
    <property type="entry name" value="GST_C"/>
</dbReference>
<dbReference type="InterPro" id="IPR004045">
    <property type="entry name" value="Glutathione_S-Trfase_N"/>
</dbReference>
<organism evidence="3 4">
    <name type="scientific">Edaphochlamys debaryana</name>
    <dbReference type="NCBI Taxonomy" id="47281"/>
    <lineage>
        <taxon>Eukaryota</taxon>
        <taxon>Viridiplantae</taxon>
        <taxon>Chlorophyta</taxon>
        <taxon>core chlorophytes</taxon>
        <taxon>Chlorophyceae</taxon>
        <taxon>CS clade</taxon>
        <taxon>Chlamydomonadales</taxon>
        <taxon>Chlamydomonadales incertae sedis</taxon>
        <taxon>Edaphochlamys</taxon>
    </lineage>
</organism>
<protein>
    <recommendedName>
        <fullName evidence="5">Glutathione S-transferase</fullName>
    </recommendedName>
</protein>
<dbReference type="InterPro" id="IPR050213">
    <property type="entry name" value="GST_superfamily"/>
</dbReference>
<dbReference type="EMBL" id="JAEHOE010000079">
    <property type="protein sequence ID" value="KAG2488828.1"/>
    <property type="molecule type" value="Genomic_DNA"/>
</dbReference>
<dbReference type="SUPFAM" id="SSF52833">
    <property type="entry name" value="Thioredoxin-like"/>
    <property type="match status" value="1"/>
</dbReference>
<dbReference type="GO" id="GO:0006749">
    <property type="term" value="P:glutathione metabolic process"/>
    <property type="evidence" value="ECO:0007669"/>
    <property type="project" value="TreeGrafter"/>
</dbReference>
<dbReference type="PANTHER" id="PTHR11571">
    <property type="entry name" value="GLUTATHIONE S-TRANSFERASE"/>
    <property type="match status" value="1"/>
</dbReference>
<dbReference type="SFLD" id="SFLDG01205">
    <property type="entry name" value="AMPS.1"/>
    <property type="match status" value="1"/>
</dbReference>
<evidence type="ECO:0008006" key="5">
    <source>
        <dbReference type="Google" id="ProtNLM"/>
    </source>
</evidence>
<dbReference type="SFLD" id="SFLDG00363">
    <property type="entry name" value="AMPS_(cytGST):_Alpha-__Mu-__Pi"/>
    <property type="match status" value="1"/>
</dbReference>
<dbReference type="Gene3D" id="1.20.1050.10">
    <property type="match status" value="1"/>
</dbReference>
<evidence type="ECO:0000313" key="3">
    <source>
        <dbReference type="EMBL" id="KAG2488828.1"/>
    </source>
</evidence>
<dbReference type="Proteomes" id="UP000612055">
    <property type="component" value="Unassembled WGS sequence"/>
</dbReference>
<dbReference type="Pfam" id="PF02798">
    <property type="entry name" value="GST_N"/>
    <property type="match status" value="1"/>
</dbReference>
<gene>
    <name evidence="3" type="ORF">HYH03_012627</name>
</gene>
<dbReference type="GO" id="GO:0004364">
    <property type="term" value="F:glutathione transferase activity"/>
    <property type="evidence" value="ECO:0007669"/>
    <property type="project" value="TreeGrafter"/>
</dbReference>
<dbReference type="Gene3D" id="3.40.30.10">
    <property type="entry name" value="Glutaredoxin"/>
    <property type="match status" value="1"/>
</dbReference>
<dbReference type="PROSITE" id="PS50405">
    <property type="entry name" value="GST_CTER"/>
    <property type="match status" value="1"/>
</dbReference>